<evidence type="ECO:0000256" key="9">
    <source>
        <dbReference type="ARBA" id="ARBA00023002"/>
    </source>
</evidence>
<dbReference type="Pfam" id="PF04209">
    <property type="entry name" value="HgmA_C"/>
    <property type="match status" value="1"/>
</dbReference>
<dbReference type="EC" id="1.13.11.5" evidence="4"/>
<dbReference type="GO" id="GO:0005737">
    <property type="term" value="C:cytoplasm"/>
    <property type="evidence" value="ECO:0007669"/>
    <property type="project" value="TreeGrafter"/>
</dbReference>
<keyword evidence="6 16" id="KW-0479">Metal-binding</keyword>
<accession>A0A6B0VBL3</accession>
<feature type="binding site" evidence="16">
    <location>
        <position position="409"/>
    </location>
    <ligand>
        <name>homogentisate</name>
        <dbReference type="ChEBI" id="CHEBI:16169"/>
    </ligand>
</feature>
<dbReference type="GO" id="GO:0006559">
    <property type="term" value="P:L-phenylalanine catabolic process"/>
    <property type="evidence" value="ECO:0007669"/>
    <property type="project" value="UniProtKB-UniPathway"/>
</dbReference>
<feature type="domain" description="Homogentisate 1,2-dioxygenase N-terminal" evidence="18">
    <location>
        <begin position="45"/>
        <end position="317"/>
    </location>
</feature>
<comment type="similarity">
    <text evidence="3">Belongs to the homogentisate dioxygenase family.</text>
</comment>
<dbReference type="InterPro" id="IPR005708">
    <property type="entry name" value="Homogentis_dOase"/>
</dbReference>
<dbReference type="GO" id="GO:0006572">
    <property type="term" value="P:L-tyrosine catabolic process"/>
    <property type="evidence" value="ECO:0007669"/>
    <property type="project" value="UniProtKB-KW"/>
</dbReference>
<dbReference type="InterPro" id="IPR046452">
    <property type="entry name" value="HgmA_N"/>
</dbReference>
<evidence type="ECO:0000256" key="10">
    <source>
        <dbReference type="ARBA" id="ARBA00023004"/>
    </source>
</evidence>
<protein>
    <recommendedName>
        <fullName evidence="5">Homogentisate 1,2-dioxygenase</fullName>
        <ecNumber evidence="4">1.13.11.5</ecNumber>
    </recommendedName>
    <alternativeName>
        <fullName evidence="12">Homogentisate oxygenase</fullName>
    </alternativeName>
    <alternativeName>
        <fullName evidence="13">Homogentisic acid oxidase</fullName>
    </alternativeName>
    <alternativeName>
        <fullName evidence="14">Homogentisicase</fullName>
    </alternativeName>
</protein>
<dbReference type="PANTHER" id="PTHR11056:SF0">
    <property type="entry name" value="HOMOGENTISATE 1,2-DIOXYGENASE"/>
    <property type="match status" value="1"/>
</dbReference>
<evidence type="ECO:0000256" key="15">
    <source>
        <dbReference type="PIRSR" id="PIRSR605708-1"/>
    </source>
</evidence>
<dbReference type="Gene3D" id="2.60.120.10">
    <property type="entry name" value="Jelly Rolls"/>
    <property type="match status" value="1"/>
</dbReference>
<sequence>MDSPMKEQTKDALVHSPYPAGDISKRSFDSISKDFLENLPETSLQYLTGFGNEFASEDPRCPGALPEGQNNPQDCPYGLYAEQLSGTAFMTPRQTNRRSWLYRICPSVQHPPYSQYPTKTTIDWSTNKPNPSQMLFKPFDIPEPTKSAVDFVDGLNTFSGAGDPKTRHGMAIHIYCCNTSMKDKAMSNADGDFMIIPQQGALFILTEFGRLHVEPNEICVIQQGMHFQVHVSGPSRGYLLEVYDNHFILPDLGPIGANGLANPRDFKTPTAWFEDREVSNFTLVNKYQGLFFQTILDHSPFDVVAWHGNYVPYKYDLANFVAVSSVSFDHSDSSIFTLLTCPSANLGKALVNITIFRPRWSVADHTFRPPFYHRNSMSEFMGLISTEYKPGEKRFQPGGATFHGMMASHGVGAEWYEYNRTVELIPKRVGEGSMAFMIESSLNMTVTKWAEHDCGKLDPDYYKEWQGMAKNFNPNWKPPKKQ</sequence>
<feature type="binding site" evidence="16">
    <location>
        <position position="379"/>
    </location>
    <ligand>
        <name>Fe cation</name>
        <dbReference type="ChEBI" id="CHEBI:24875"/>
    </ligand>
</feature>
<reference evidence="19" key="1">
    <citation type="submission" date="2019-12" db="EMBL/GenBank/DDBJ databases">
        <title>An insight into the sialome of adult female Ixodes ricinus ticks feeding for 6 days.</title>
        <authorList>
            <person name="Perner J."/>
            <person name="Ribeiro J.M.C."/>
        </authorList>
    </citation>
    <scope>NUCLEOTIDE SEQUENCE</scope>
    <source>
        <strain evidence="19">Semi-engorged</strain>
        <tissue evidence="19">Salivary glands</tissue>
    </source>
</reference>
<evidence type="ECO:0000259" key="18">
    <source>
        <dbReference type="Pfam" id="PF20510"/>
    </source>
</evidence>
<keyword evidence="9" id="KW-0560">Oxidoreductase</keyword>
<dbReference type="FunFam" id="2.60.120.10:FF:000034">
    <property type="entry name" value="Homogentisate 1,2-dioxygenase"/>
    <property type="match status" value="1"/>
</dbReference>
<feature type="binding site" evidence="16">
    <location>
        <position position="373"/>
    </location>
    <ligand>
        <name>Fe cation</name>
        <dbReference type="ChEBI" id="CHEBI:24875"/>
    </ligand>
</feature>
<evidence type="ECO:0000256" key="8">
    <source>
        <dbReference type="ARBA" id="ARBA00022964"/>
    </source>
</evidence>
<evidence type="ECO:0000256" key="1">
    <source>
        <dbReference type="ARBA" id="ARBA00001962"/>
    </source>
</evidence>
<evidence type="ECO:0000313" key="19">
    <source>
        <dbReference type="EMBL" id="MXU99683.1"/>
    </source>
</evidence>
<dbReference type="EMBL" id="GIFC01017600">
    <property type="protein sequence ID" value="MXU99683.1"/>
    <property type="molecule type" value="Transcribed_RNA"/>
</dbReference>
<evidence type="ECO:0000256" key="6">
    <source>
        <dbReference type="ARBA" id="ARBA00022723"/>
    </source>
</evidence>
<dbReference type="Pfam" id="PF20510">
    <property type="entry name" value="HgmA_N"/>
    <property type="match status" value="1"/>
</dbReference>
<keyword evidence="7" id="KW-0828">Tyrosine catabolism</keyword>
<evidence type="ECO:0000256" key="2">
    <source>
        <dbReference type="ARBA" id="ARBA00004704"/>
    </source>
</evidence>
<comment type="cofactor">
    <cofactor evidence="1 16">
        <name>Fe cation</name>
        <dbReference type="ChEBI" id="CHEBI:24875"/>
    </cofactor>
</comment>
<evidence type="ECO:0000256" key="16">
    <source>
        <dbReference type="PIRSR" id="PIRSR605708-2"/>
    </source>
</evidence>
<name>A0A6B0VBL3_IXORI</name>
<dbReference type="CDD" id="cd07000">
    <property type="entry name" value="cupin_HGO_N"/>
    <property type="match status" value="1"/>
</dbReference>
<feature type="binding site" evidence="16">
    <location>
        <position position="388"/>
    </location>
    <ligand>
        <name>homogentisate</name>
        <dbReference type="ChEBI" id="CHEBI:16169"/>
    </ligand>
</feature>
<dbReference type="AlphaFoldDB" id="A0A6B0VBL3"/>
<dbReference type="GO" id="GO:0046872">
    <property type="term" value="F:metal ion binding"/>
    <property type="evidence" value="ECO:0007669"/>
    <property type="project" value="UniProtKB-KW"/>
</dbReference>
<evidence type="ECO:0000259" key="17">
    <source>
        <dbReference type="Pfam" id="PF04209"/>
    </source>
</evidence>
<feature type="active site" description="Proton acceptor" evidence="15">
    <location>
        <position position="330"/>
    </location>
</feature>
<evidence type="ECO:0000256" key="11">
    <source>
        <dbReference type="ARBA" id="ARBA00023232"/>
    </source>
</evidence>
<dbReference type="InterPro" id="IPR014710">
    <property type="entry name" value="RmlC-like_jellyroll"/>
</dbReference>
<evidence type="ECO:0000256" key="4">
    <source>
        <dbReference type="ARBA" id="ARBA00013127"/>
    </source>
</evidence>
<dbReference type="InterPro" id="IPR011051">
    <property type="entry name" value="RmlC_Cupin_sf"/>
</dbReference>
<dbReference type="GO" id="GO:0004411">
    <property type="term" value="F:homogentisate 1,2-dioxygenase activity"/>
    <property type="evidence" value="ECO:0007669"/>
    <property type="project" value="UniProtKB-EC"/>
</dbReference>
<dbReference type="UniPathway" id="UPA00139">
    <property type="reaction ID" value="UER00339"/>
</dbReference>
<keyword evidence="11" id="KW-0585">Phenylalanine catabolism</keyword>
<proteinExistence type="inferred from homology"/>
<evidence type="ECO:0000256" key="3">
    <source>
        <dbReference type="ARBA" id="ARBA00007757"/>
    </source>
</evidence>
<dbReference type="NCBIfam" id="TIGR01015">
    <property type="entry name" value="hmgA"/>
    <property type="match status" value="1"/>
</dbReference>
<dbReference type="PANTHER" id="PTHR11056">
    <property type="entry name" value="HOMOGENTISATE 1,2-DIOXYGENASE"/>
    <property type="match status" value="1"/>
</dbReference>
<dbReference type="InterPro" id="IPR046451">
    <property type="entry name" value="HgmA_C"/>
</dbReference>
<evidence type="ECO:0000256" key="12">
    <source>
        <dbReference type="ARBA" id="ARBA00030235"/>
    </source>
</evidence>
<evidence type="ECO:0000256" key="5">
    <source>
        <dbReference type="ARBA" id="ARBA00018757"/>
    </source>
</evidence>
<feature type="domain" description="Homogentisate 1,2-dioxygenase C-terminal" evidence="17">
    <location>
        <begin position="319"/>
        <end position="472"/>
    </location>
</feature>
<keyword evidence="8 19" id="KW-0223">Dioxygenase</keyword>
<evidence type="ECO:0000256" key="7">
    <source>
        <dbReference type="ARBA" id="ARBA00022878"/>
    </source>
</evidence>
<keyword evidence="10 16" id="KW-0408">Iron</keyword>
<evidence type="ECO:0000256" key="13">
    <source>
        <dbReference type="ARBA" id="ARBA00030437"/>
    </source>
</evidence>
<comment type="pathway">
    <text evidence="2">Amino-acid degradation; L-phenylalanine degradation; acetoacetate and fumarate from L-phenylalanine: step 4/6.</text>
</comment>
<organism evidence="19">
    <name type="scientific">Ixodes ricinus</name>
    <name type="common">Common tick</name>
    <name type="synonym">Acarus ricinus</name>
    <dbReference type="NCBI Taxonomy" id="34613"/>
    <lineage>
        <taxon>Eukaryota</taxon>
        <taxon>Metazoa</taxon>
        <taxon>Ecdysozoa</taxon>
        <taxon>Arthropoda</taxon>
        <taxon>Chelicerata</taxon>
        <taxon>Arachnida</taxon>
        <taxon>Acari</taxon>
        <taxon>Parasitiformes</taxon>
        <taxon>Ixodida</taxon>
        <taxon>Ixodoidea</taxon>
        <taxon>Ixodidae</taxon>
        <taxon>Ixodinae</taxon>
        <taxon>Ixodes</taxon>
    </lineage>
</organism>
<feature type="binding site" evidence="16">
    <location>
        <position position="409"/>
    </location>
    <ligand>
        <name>Fe cation</name>
        <dbReference type="ChEBI" id="CHEBI:24875"/>
    </ligand>
</feature>
<dbReference type="SUPFAM" id="SSF51182">
    <property type="entry name" value="RmlC-like cupins"/>
    <property type="match status" value="1"/>
</dbReference>
<evidence type="ECO:0000256" key="14">
    <source>
        <dbReference type="ARBA" id="ARBA00033225"/>
    </source>
</evidence>